<dbReference type="Gene3D" id="3.10.450.50">
    <property type="match status" value="1"/>
</dbReference>
<name>A0A7W8L4R5_9BURK</name>
<dbReference type="Proteomes" id="UP000592820">
    <property type="component" value="Unassembled WGS sequence"/>
</dbReference>
<protein>
    <submittedName>
        <fullName evidence="2">Major membrane immunogen (Membrane-anchored lipoprotein)</fullName>
    </submittedName>
</protein>
<organism evidence="2 3">
    <name type="scientific">Paraburkholderia youngii</name>
    <dbReference type="NCBI Taxonomy" id="2782701"/>
    <lineage>
        <taxon>Bacteria</taxon>
        <taxon>Pseudomonadati</taxon>
        <taxon>Pseudomonadota</taxon>
        <taxon>Betaproteobacteria</taxon>
        <taxon>Burkholderiales</taxon>
        <taxon>Burkholderiaceae</taxon>
        <taxon>Paraburkholderia</taxon>
    </lineage>
</organism>
<proteinExistence type="predicted"/>
<dbReference type="InterPro" id="IPR024289">
    <property type="entry name" value="DUF3828"/>
</dbReference>
<gene>
    <name evidence="2" type="ORF">HDG41_002328</name>
</gene>
<evidence type="ECO:0000259" key="1">
    <source>
        <dbReference type="Pfam" id="PF12883"/>
    </source>
</evidence>
<dbReference type="AlphaFoldDB" id="A0A7W8L4R5"/>
<sequence length="191" mass="21640">MDNTGFPISSSGVASIPVPITGPHDRITRSIATIEVASMRKYLAIFVATLLLSFNGTSYAGNPAHAEQATPETRVRDFYAWFIPRLAADRDYPIMEKEIYRHVVKPTVDLLRKQYQANKLSEDAEYFTKVQDFDEKDWAGHIAVHPVFMLDGVALVAVTFGSKDKQTNIVFLRQENGIWKITKVVDTRDYR</sequence>
<feature type="domain" description="DUF3828" evidence="1">
    <location>
        <begin position="71"/>
        <end position="186"/>
    </location>
</feature>
<accession>A0A7W8L4R5</accession>
<dbReference type="Pfam" id="PF12883">
    <property type="entry name" value="DUF3828"/>
    <property type="match status" value="1"/>
</dbReference>
<evidence type="ECO:0000313" key="3">
    <source>
        <dbReference type="Proteomes" id="UP000592820"/>
    </source>
</evidence>
<dbReference type="EMBL" id="JACHDE010000003">
    <property type="protein sequence ID" value="MBB5400279.1"/>
    <property type="molecule type" value="Genomic_DNA"/>
</dbReference>
<dbReference type="RefSeq" id="WP_260332145.1">
    <property type="nucleotide sequence ID" value="NZ_JACHDE010000003.1"/>
</dbReference>
<keyword evidence="2" id="KW-0449">Lipoprotein</keyword>
<evidence type="ECO:0000313" key="2">
    <source>
        <dbReference type="EMBL" id="MBB5400279.1"/>
    </source>
</evidence>
<comment type="caution">
    <text evidence="2">The sequence shown here is derived from an EMBL/GenBank/DDBJ whole genome shotgun (WGS) entry which is preliminary data.</text>
</comment>
<reference evidence="2 3" key="1">
    <citation type="submission" date="2020-08" db="EMBL/GenBank/DDBJ databases">
        <title>Genomic Encyclopedia of Type Strains, Phase IV (KMG-V): Genome sequencing to study the core and pangenomes of soil and plant-associated prokaryotes.</title>
        <authorList>
            <person name="Whitman W."/>
        </authorList>
    </citation>
    <scope>NUCLEOTIDE SEQUENCE [LARGE SCALE GENOMIC DNA]</scope>
    <source>
        <strain evidence="2 3">JPY162</strain>
    </source>
</reference>